<proteinExistence type="predicted"/>
<sequence>MPLGLEGHSQPTPTISMNMVNVPHPCGRDTTHEMSVQRQPNKTVLAQESVSTPVIIGLYVPDRQPRTASTNQPGLYTPSGVFAENPPSRYPKAFVSIDFGATYSGLSYAISSPGEVRQILAWPGSTHSFSKIPTCLVYDALGDIRAWGLEATDMRLKKGWVRCEWFKLWLDPSSAPSTILESRFFQPPKNVVDLVADYLSCLWTHAKNQIHRENGSCSLSHAEVYLTVPSSWDLRASLFLREAAIKASDFTLFRMRLLRPQIRCSCTNILELIGETEVSVIHPVNSPAFKCQRESFTICDAGGATIDLATYNVMRGLGAPNIVEAAPRSGSYCGALFLDLRFRELVQERLATHPVHLDEESLAHFVRSFSRSEKLDYQGTGDDTKLFRFRCLHAEDLDDPAVGFDHGELVIPGGVLRRKVFDPVVEQVLHSIATHVQAPEVRLDVLFLVGGFSTNEYLFQRITEQFGSSIVSVIRPGDGDIGSCHGGPRFGISSLVSSVKHTQNVFRRVALPAEREDRMMRPVYITSVPGRSLCEHRVEYIVRRGASIVKGDRSELRLRKLCSSRYDRTFELVLYSSNDEQTSRYFDQEEGEELCRCQIDLGTYPSFQEQVEASPFGNFYVDFVLGFEMGSAVTGSASIRAVGPSALTSVLVRLQLSPCGEYDQLINISSAFSSSSSFRSSYDFLRIFARTVGAGDMETLLGATEGNQILYHRAEKEAVLLKTMRWILGEIGYAVSQVRLRNNSLFQDSAIRYRQRPE</sequence>
<dbReference type="SUPFAM" id="SSF53067">
    <property type="entry name" value="Actin-like ATPase domain"/>
    <property type="match status" value="2"/>
</dbReference>
<dbReference type="OrthoDB" id="2963168at2759"/>
<dbReference type="EMBL" id="MU129018">
    <property type="protein sequence ID" value="KAF9510347.1"/>
    <property type="molecule type" value="Genomic_DNA"/>
</dbReference>
<gene>
    <name evidence="1" type="ORF">BS47DRAFT_1396083</name>
</gene>
<keyword evidence="2" id="KW-1185">Reference proteome</keyword>
<dbReference type="Proteomes" id="UP000886523">
    <property type="component" value="Unassembled WGS sequence"/>
</dbReference>
<evidence type="ECO:0000313" key="1">
    <source>
        <dbReference type="EMBL" id="KAF9510347.1"/>
    </source>
</evidence>
<accession>A0A9P6ARH8</accession>
<evidence type="ECO:0008006" key="3">
    <source>
        <dbReference type="Google" id="ProtNLM"/>
    </source>
</evidence>
<dbReference type="PANTHER" id="PTHR14187:SF5">
    <property type="entry name" value="HEAT SHOCK 70 KDA PROTEIN 12A"/>
    <property type="match status" value="1"/>
</dbReference>
<dbReference type="PANTHER" id="PTHR14187">
    <property type="entry name" value="ALPHA KINASE/ELONGATION FACTOR 2 KINASE"/>
    <property type="match status" value="1"/>
</dbReference>
<name>A0A9P6ARH8_9AGAM</name>
<reference evidence="1" key="1">
    <citation type="journal article" date="2020" name="Nat. Commun.">
        <title>Large-scale genome sequencing of mycorrhizal fungi provides insights into the early evolution of symbiotic traits.</title>
        <authorList>
            <person name="Miyauchi S."/>
            <person name="Kiss E."/>
            <person name="Kuo A."/>
            <person name="Drula E."/>
            <person name="Kohler A."/>
            <person name="Sanchez-Garcia M."/>
            <person name="Morin E."/>
            <person name="Andreopoulos B."/>
            <person name="Barry K.W."/>
            <person name="Bonito G."/>
            <person name="Buee M."/>
            <person name="Carver A."/>
            <person name="Chen C."/>
            <person name="Cichocki N."/>
            <person name="Clum A."/>
            <person name="Culley D."/>
            <person name="Crous P.W."/>
            <person name="Fauchery L."/>
            <person name="Girlanda M."/>
            <person name="Hayes R.D."/>
            <person name="Keri Z."/>
            <person name="LaButti K."/>
            <person name="Lipzen A."/>
            <person name="Lombard V."/>
            <person name="Magnuson J."/>
            <person name="Maillard F."/>
            <person name="Murat C."/>
            <person name="Nolan M."/>
            <person name="Ohm R.A."/>
            <person name="Pangilinan J."/>
            <person name="Pereira M.F."/>
            <person name="Perotto S."/>
            <person name="Peter M."/>
            <person name="Pfister S."/>
            <person name="Riley R."/>
            <person name="Sitrit Y."/>
            <person name="Stielow J.B."/>
            <person name="Szollosi G."/>
            <person name="Zifcakova L."/>
            <person name="Stursova M."/>
            <person name="Spatafora J.W."/>
            <person name="Tedersoo L."/>
            <person name="Vaario L.M."/>
            <person name="Yamada A."/>
            <person name="Yan M."/>
            <person name="Wang P."/>
            <person name="Xu J."/>
            <person name="Bruns T."/>
            <person name="Baldrian P."/>
            <person name="Vilgalys R."/>
            <person name="Dunand C."/>
            <person name="Henrissat B."/>
            <person name="Grigoriev I.V."/>
            <person name="Hibbett D."/>
            <person name="Nagy L.G."/>
            <person name="Martin F.M."/>
        </authorList>
    </citation>
    <scope>NUCLEOTIDE SEQUENCE</scope>
    <source>
        <strain evidence="1">UP504</strain>
    </source>
</reference>
<dbReference type="CDD" id="cd10170">
    <property type="entry name" value="ASKHA_NBD_HSP70"/>
    <property type="match status" value="1"/>
</dbReference>
<organism evidence="1 2">
    <name type="scientific">Hydnum rufescens UP504</name>
    <dbReference type="NCBI Taxonomy" id="1448309"/>
    <lineage>
        <taxon>Eukaryota</taxon>
        <taxon>Fungi</taxon>
        <taxon>Dikarya</taxon>
        <taxon>Basidiomycota</taxon>
        <taxon>Agaricomycotina</taxon>
        <taxon>Agaricomycetes</taxon>
        <taxon>Cantharellales</taxon>
        <taxon>Hydnaceae</taxon>
        <taxon>Hydnum</taxon>
    </lineage>
</organism>
<protein>
    <recommendedName>
        <fullName evidence="3">Actin-like ATPase domain-containing protein</fullName>
    </recommendedName>
</protein>
<comment type="caution">
    <text evidence="1">The sequence shown here is derived from an EMBL/GenBank/DDBJ whole genome shotgun (WGS) entry which is preliminary data.</text>
</comment>
<evidence type="ECO:0000313" key="2">
    <source>
        <dbReference type="Proteomes" id="UP000886523"/>
    </source>
</evidence>
<dbReference type="InterPro" id="IPR043129">
    <property type="entry name" value="ATPase_NBD"/>
</dbReference>
<dbReference type="AlphaFoldDB" id="A0A9P6ARH8"/>
<dbReference type="Gene3D" id="3.30.420.40">
    <property type="match status" value="1"/>
</dbReference>